<keyword evidence="4" id="KW-0496">Mitochondrion</keyword>
<dbReference type="InterPro" id="IPR013946">
    <property type="entry name" value="NCA2-like"/>
</dbReference>
<evidence type="ECO:0000256" key="5">
    <source>
        <dbReference type="ARBA" id="ARBA00023136"/>
    </source>
</evidence>
<accession>A0A1X0QWR0</accession>
<dbReference type="VEuPathDB" id="FungiDB:BCV72DRAFT_264084"/>
<dbReference type="AlphaFoldDB" id="A0A1X0QWR0"/>
<evidence type="ECO:0000313" key="6">
    <source>
        <dbReference type="EMBL" id="ORE04233.1"/>
    </source>
</evidence>
<dbReference type="EMBL" id="KV921977">
    <property type="protein sequence ID" value="ORE04233.1"/>
    <property type="molecule type" value="Genomic_DNA"/>
</dbReference>
<gene>
    <name evidence="6" type="ORF">BCV72DRAFT_264084</name>
</gene>
<keyword evidence="3" id="KW-1133">Transmembrane helix</keyword>
<evidence type="ECO:0000256" key="1">
    <source>
        <dbReference type="ARBA" id="ARBA00004225"/>
    </source>
</evidence>
<name>A0A1X0QWR0_RHIZD</name>
<reference evidence="6" key="1">
    <citation type="journal article" date="2016" name="Proc. Natl. Acad. Sci. U.S.A.">
        <title>Lipid metabolic changes in an early divergent fungus govern the establishment of a mutualistic symbiosis with endobacteria.</title>
        <authorList>
            <person name="Lastovetsky O.A."/>
            <person name="Gaspar M.L."/>
            <person name="Mondo S.J."/>
            <person name="LaButti K.M."/>
            <person name="Sandor L."/>
            <person name="Grigoriev I.V."/>
            <person name="Henry S.A."/>
            <person name="Pawlowska T.E."/>
        </authorList>
    </citation>
    <scope>NUCLEOTIDE SEQUENCE [LARGE SCALE GENOMIC DNA]</scope>
    <source>
        <strain evidence="6">ATCC 52814</strain>
    </source>
</reference>
<keyword evidence="5" id="KW-0472">Membrane</keyword>
<organism evidence="6">
    <name type="scientific">Rhizopus microsporus var. microsporus</name>
    <dbReference type="NCBI Taxonomy" id="86635"/>
    <lineage>
        <taxon>Eukaryota</taxon>
        <taxon>Fungi</taxon>
        <taxon>Fungi incertae sedis</taxon>
        <taxon>Mucoromycota</taxon>
        <taxon>Mucoromycotina</taxon>
        <taxon>Mucoromycetes</taxon>
        <taxon>Mucorales</taxon>
        <taxon>Mucorineae</taxon>
        <taxon>Rhizopodaceae</taxon>
        <taxon>Rhizopus</taxon>
    </lineage>
</organism>
<dbReference type="GO" id="GO:0005741">
    <property type="term" value="C:mitochondrial outer membrane"/>
    <property type="evidence" value="ECO:0007669"/>
    <property type="project" value="TreeGrafter"/>
</dbReference>
<dbReference type="Pfam" id="PF08637">
    <property type="entry name" value="NCA2"/>
    <property type="match status" value="1"/>
</dbReference>
<proteinExistence type="predicted"/>
<comment type="subcellular location">
    <subcellularLocation>
        <location evidence="1">Mitochondrion membrane</location>
        <topology evidence="1">Multi-pass membrane protein</topology>
    </subcellularLocation>
</comment>
<dbReference type="PANTHER" id="PTHR28234:SF1">
    <property type="entry name" value="NUCLEAR CONTROL OF ATPASE PROTEIN 2"/>
    <property type="match status" value="1"/>
</dbReference>
<dbReference type="PANTHER" id="PTHR28234">
    <property type="entry name" value="NUCLEAR CONTROL OF ATPASE PROTEIN 2"/>
    <property type="match status" value="1"/>
</dbReference>
<evidence type="ECO:0000256" key="3">
    <source>
        <dbReference type="ARBA" id="ARBA00022989"/>
    </source>
</evidence>
<evidence type="ECO:0000256" key="4">
    <source>
        <dbReference type="ARBA" id="ARBA00023128"/>
    </source>
</evidence>
<dbReference type="OrthoDB" id="413313at2759"/>
<evidence type="ECO:0000256" key="2">
    <source>
        <dbReference type="ARBA" id="ARBA00022692"/>
    </source>
</evidence>
<keyword evidence="2" id="KW-0812">Transmembrane</keyword>
<dbReference type="Proteomes" id="UP000242414">
    <property type="component" value="Unassembled WGS sequence"/>
</dbReference>
<sequence>MDTFISEHIKQLNASLDTTFTKHVQEYSSVQQISDSLLKSTQALDLSSLPSLEHIQDNLVTLTQLREKESVDTDLEWLFIAKCTLAVYGYVFSDVLNLTLPVSESIDYWNGIEGSTWQETYYALQTIPFRLYSLARDATRHISNSVDMSSLFTSSDYLLTQLFPIHSRKSLDARKFFGSLQRRPFLLQMIHEEIRLKRKALEKFRSEQAANLGMLLTASPQFNNSAGGKTFGQSVGSQVNQSVQMLSFLLNPDTTINQASMLASLADTSKEAVIDNAVDALTRIIHQWPNARKRHVTAVQESYGKPSRLTRYWIPAVLSYFLGQIALRYALNRKEDIVRCVGELGNTVHDFLINWVWEPVRKVWETIRLKDQQLRLLSKQGLQSDLESLERMVIGFAKDNLHWTEGDLAKLAEDIREGDISVVLREYEREIKSPLKNAVLGDLLQTILIQVQKTKVDVDLAMSALDKLLRSNELNFAFLAVAPSMLLTWASASWLKGLIEGRMKQRIAKAGLPIRETLRRIERQLIIRTPPQQLSEWHMSASQAWRQEMKTNDESMLQADCETQGLLLCEVHLLRAYASTLPSRNNTRARFLEDIRDLENPNLSNAQKIQTIARMSRFWKFI</sequence>
<protein>
    <submittedName>
        <fullName evidence="6">NCA2-domain-containing protein</fullName>
    </submittedName>
</protein>